<comment type="caution">
    <text evidence="9">The sequence shown here is derived from an EMBL/GenBank/DDBJ whole genome shotgun (WGS) entry which is preliminary data.</text>
</comment>
<evidence type="ECO:0000256" key="2">
    <source>
        <dbReference type="ARBA" id="ARBA00009142"/>
    </source>
</evidence>
<sequence>MPRPRHPSSTRRWAQRACDVPDLAWFAWVLLGIASIVVGLSKTAVPGAGTIAVAIFAAVLPARRSTGTILLLLIVADLFAVTMYRRSANWRALVRLAPAVVAGVLLGVWFLAFAQDEWVKRVIGIILLGVIAVTLLRRRLQGLVTDAEPHRLAAATYGTLGGFTTMVANAAGPVMSMYFLAARFPVKEFLGTVAWFFALVNVSKVPFSLGLGLITVPGLLIDAVLVPLVVAGALAGRWLAGRLPQHLFERLVIGFTIVGAVYLLVA</sequence>
<dbReference type="InterPro" id="IPR052017">
    <property type="entry name" value="TSUP"/>
</dbReference>
<feature type="transmembrane region" description="Helical" evidence="8">
    <location>
        <begin position="157"/>
        <end position="181"/>
    </location>
</feature>
<dbReference type="GO" id="GO:0005886">
    <property type="term" value="C:plasma membrane"/>
    <property type="evidence" value="ECO:0007669"/>
    <property type="project" value="UniProtKB-SubCell"/>
</dbReference>
<evidence type="ECO:0000256" key="1">
    <source>
        <dbReference type="ARBA" id="ARBA00004651"/>
    </source>
</evidence>
<evidence type="ECO:0000256" key="7">
    <source>
        <dbReference type="ARBA" id="ARBA00023136"/>
    </source>
</evidence>
<reference evidence="9 10" key="1">
    <citation type="submission" date="2020-05" db="EMBL/GenBank/DDBJ databases">
        <title>MicrobeNet Type strains.</title>
        <authorList>
            <person name="Nicholson A.C."/>
        </authorList>
    </citation>
    <scope>NUCLEOTIDE SEQUENCE [LARGE SCALE GENOMIC DNA]</scope>
    <source>
        <strain evidence="9 10">JCM 14282</strain>
    </source>
</reference>
<name>A0A7Y2Q196_9MICO</name>
<accession>A0A7Y2Q196</accession>
<dbReference type="Pfam" id="PF01925">
    <property type="entry name" value="TauE"/>
    <property type="match status" value="1"/>
</dbReference>
<feature type="transmembrane region" description="Helical" evidence="8">
    <location>
        <begin position="20"/>
        <end position="38"/>
    </location>
</feature>
<comment type="subcellular location">
    <subcellularLocation>
        <location evidence="1 8">Cell membrane</location>
        <topology evidence="1 8">Multi-pass membrane protein</topology>
    </subcellularLocation>
</comment>
<evidence type="ECO:0000256" key="8">
    <source>
        <dbReference type="RuleBase" id="RU363041"/>
    </source>
</evidence>
<gene>
    <name evidence="9" type="ORF">HLA99_07480</name>
</gene>
<feature type="transmembrane region" description="Helical" evidence="8">
    <location>
        <begin position="118"/>
        <end position="137"/>
    </location>
</feature>
<dbReference type="PANTHER" id="PTHR30269:SF23">
    <property type="entry name" value="MEMBRANE TRANSPORTER PROTEIN YDHB-RELATED"/>
    <property type="match status" value="1"/>
</dbReference>
<organism evidence="9 10">
    <name type="scientific">Microbacterium ulmi</name>
    <dbReference type="NCBI Taxonomy" id="179095"/>
    <lineage>
        <taxon>Bacteria</taxon>
        <taxon>Bacillati</taxon>
        <taxon>Actinomycetota</taxon>
        <taxon>Actinomycetes</taxon>
        <taxon>Micrococcales</taxon>
        <taxon>Microbacteriaceae</taxon>
        <taxon>Microbacterium</taxon>
    </lineage>
</organism>
<keyword evidence="10" id="KW-1185">Reference proteome</keyword>
<keyword evidence="5 8" id="KW-0812">Transmembrane</keyword>
<proteinExistence type="inferred from homology"/>
<dbReference type="AlphaFoldDB" id="A0A7Y2Q196"/>
<dbReference type="InterPro" id="IPR002781">
    <property type="entry name" value="TM_pro_TauE-like"/>
</dbReference>
<keyword evidence="6 8" id="KW-1133">Transmembrane helix</keyword>
<dbReference type="Proteomes" id="UP000543598">
    <property type="component" value="Unassembled WGS sequence"/>
</dbReference>
<feature type="transmembrane region" description="Helical" evidence="8">
    <location>
        <begin position="193"/>
        <end position="214"/>
    </location>
</feature>
<evidence type="ECO:0000256" key="4">
    <source>
        <dbReference type="ARBA" id="ARBA00022475"/>
    </source>
</evidence>
<evidence type="ECO:0000256" key="5">
    <source>
        <dbReference type="ARBA" id="ARBA00022692"/>
    </source>
</evidence>
<keyword evidence="4 8" id="KW-1003">Cell membrane</keyword>
<keyword evidence="7 8" id="KW-0472">Membrane</keyword>
<dbReference type="EMBL" id="JABEMB010000008">
    <property type="protein sequence ID" value="NNH03685.1"/>
    <property type="molecule type" value="Genomic_DNA"/>
</dbReference>
<feature type="transmembrane region" description="Helical" evidence="8">
    <location>
        <begin position="92"/>
        <end position="111"/>
    </location>
</feature>
<feature type="transmembrane region" description="Helical" evidence="8">
    <location>
        <begin position="247"/>
        <end position="265"/>
    </location>
</feature>
<evidence type="ECO:0000313" key="9">
    <source>
        <dbReference type="EMBL" id="NNH03685.1"/>
    </source>
</evidence>
<keyword evidence="3" id="KW-0813">Transport</keyword>
<evidence type="ECO:0000313" key="10">
    <source>
        <dbReference type="Proteomes" id="UP000543598"/>
    </source>
</evidence>
<feature type="transmembrane region" description="Helical" evidence="8">
    <location>
        <begin position="44"/>
        <end position="62"/>
    </location>
</feature>
<dbReference type="PANTHER" id="PTHR30269">
    <property type="entry name" value="TRANSMEMBRANE PROTEIN YFCA"/>
    <property type="match status" value="1"/>
</dbReference>
<evidence type="ECO:0000256" key="6">
    <source>
        <dbReference type="ARBA" id="ARBA00022989"/>
    </source>
</evidence>
<protein>
    <recommendedName>
        <fullName evidence="8">Probable membrane transporter protein</fullName>
    </recommendedName>
</protein>
<feature type="transmembrane region" description="Helical" evidence="8">
    <location>
        <begin position="220"/>
        <end position="240"/>
    </location>
</feature>
<comment type="similarity">
    <text evidence="2 8">Belongs to the 4-toluene sulfonate uptake permease (TSUP) (TC 2.A.102) family.</text>
</comment>
<evidence type="ECO:0000256" key="3">
    <source>
        <dbReference type="ARBA" id="ARBA00022448"/>
    </source>
</evidence>